<comment type="caution">
    <text evidence="6">The sequence shown here is derived from an EMBL/GenBank/DDBJ whole genome shotgun (WGS) entry which is preliminary data.</text>
</comment>
<sequence length="219" mass="24857">MSSRSKDYDISYKVLLIGESGVGKTSLIKSYSKPNEAFTPSLLSTVGIDFASVITIVDGVRVQLQIWDTAGQERFRTLTSLHFRGTKGILLVYDITNIGSFDQLQYWVNAMNKHDLMYEEVVIVGNKSDFEKHRWQVDTQAGQEFARQLGLKFYETSAKTKENVQEVFEELAKSMKYANHPNLVLDGDHGDFDFVDGFTLQSCDFPERTTNSHNCCKVK</sequence>
<evidence type="ECO:0000256" key="5">
    <source>
        <dbReference type="ARBA" id="ARBA00023289"/>
    </source>
</evidence>
<dbReference type="PRINTS" id="PR00449">
    <property type="entry name" value="RASTRNSFRMNG"/>
</dbReference>
<dbReference type="PROSITE" id="PS51420">
    <property type="entry name" value="RHO"/>
    <property type="match status" value="1"/>
</dbReference>
<dbReference type="SMART" id="SM00174">
    <property type="entry name" value="RHO"/>
    <property type="match status" value="1"/>
</dbReference>
<dbReference type="EMBL" id="CALNXK010000002">
    <property type="protein sequence ID" value="CAH3033290.1"/>
    <property type="molecule type" value="Genomic_DNA"/>
</dbReference>
<dbReference type="PROSITE" id="PS51421">
    <property type="entry name" value="RAS"/>
    <property type="match status" value="1"/>
</dbReference>
<dbReference type="Pfam" id="PF00071">
    <property type="entry name" value="Ras"/>
    <property type="match status" value="1"/>
</dbReference>
<dbReference type="SMART" id="SM00175">
    <property type="entry name" value="RAB"/>
    <property type="match status" value="1"/>
</dbReference>
<dbReference type="InterPro" id="IPR001806">
    <property type="entry name" value="Small_GTPase"/>
</dbReference>
<name>A0ABN8MUI0_9CNID</name>
<evidence type="ECO:0000256" key="1">
    <source>
        <dbReference type="ARBA" id="ARBA00006270"/>
    </source>
</evidence>
<dbReference type="InterPro" id="IPR050305">
    <property type="entry name" value="Small_GTPase_Rab"/>
</dbReference>
<accession>A0ABN8MUI0</accession>
<keyword evidence="2" id="KW-0547">Nucleotide-binding</keyword>
<keyword evidence="4" id="KW-0449">Lipoprotein</keyword>
<evidence type="ECO:0000256" key="2">
    <source>
        <dbReference type="ARBA" id="ARBA00022741"/>
    </source>
</evidence>
<keyword evidence="3" id="KW-0342">GTP-binding</keyword>
<proteinExistence type="inferred from homology"/>
<dbReference type="SMART" id="SM00173">
    <property type="entry name" value="RAS"/>
    <property type="match status" value="1"/>
</dbReference>
<dbReference type="PANTHER" id="PTHR47980">
    <property type="entry name" value="LD44762P"/>
    <property type="match status" value="1"/>
</dbReference>
<evidence type="ECO:0000313" key="6">
    <source>
        <dbReference type="EMBL" id="CAH3033290.1"/>
    </source>
</evidence>
<dbReference type="PROSITE" id="PS00675">
    <property type="entry name" value="SIGMA54_INTERACT_1"/>
    <property type="match status" value="1"/>
</dbReference>
<comment type="similarity">
    <text evidence="1">Belongs to the small GTPase superfamily. Rab family.</text>
</comment>
<evidence type="ECO:0000313" key="7">
    <source>
        <dbReference type="Proteomes" id="UP001159405"/>
    </source>
</evidence>
<dbReference type="NCBIfam" id="TIGR00231">
    <property type="entry name" value="small_GTP"/>
    <property type="match status" value="1"/>
</dbReference>
<dbReference type="PROSITE" id="PS51419">
    <property type="entry name" value="RAB"/>
    <property type="match status" value="1"/>
</dbReference>
<dbReference type="Gene3D" id="3.40.50.300">
    <property type="entry name" value="P-loop containing nucleotide triphosphate hydrolases"/>
    <property type="match status" value="1"/>
</dbReference>
<evidence type="ECO:0000256" key="4">
    <source>
        <dbReference type="ARBA" id="ARBA00023288"/>
    </source>
</evidence>
<reference evidence="6 7" key="1">
    <citation type="submission" date="2022-05" db="EMBL/GenBank/DDBJ databases">
        <authorList>
            <consortium name="Genoscope - CEA"/>
            <person name="William W."/>
        </authorList>
    </citation>
    <scope>NUCLEOTIDE SEQUENCE [LARGE SCALE GENOMIC DNA]</scope>
</reference>
<dbReference type="SMART" id="SM00176">
    <property type="entry name" value="RAN"/>
    <property type="match status" value="1"/>
</dbReference>
<keyword evidence="5" id="KW-0636">Prenylation</keyword>
<gene>
    <name evidence="6" type="ORF">PLOB_00016434</name>
</gene>
<keyword evidence="7" id="KW-1185">Reference proteome</keyword>
<organism evidence="6 7">
    <name type="scientific">Porites lobata</name>
    <dbReference type="NCBI Taxonomy" id="104759"/>
    <lineage>
        <taxon>Eukaryota</taxon>
        <taxon>Metazoa</taxon>
        <taxon>Cnidaria</taxon>
        <taxon>Anthozoa</taxon>
        <taxon>Hexacorallia</taxon>
        <taxon>Scleractinia</taxon>
        <taxon>Fungiina</taxon>
        <taxon>Poritidae</taxon>
        <taxon>Porites</taxon>
    </lineage>
</organism>
<dbReference type="InterPro" id="IPR005225">
    <property type="entry name" value="Small_GTP-bd"/>
</dbReference>
<dbReference type="Proteomes" id="UP001159405">
    <property type="component" value="Unassembled WGS sequence"/>
</dbReference>
<dbReference type="InterPro" id="IPR025662">
    <property type="entry name" value="Sigma_54_int_dom_ATP-bd_1"/>
</dbReference>
<dbReference type="SUPFAM" id="SSF52540">
    <property type="entry name" value="P-loop containing nucleoside triphosphate hydrolases"/>
    <property type="match status" value="1"/>
</dbReference>
<protein>
    <submittedName>
        <fullName evidence="6">Uncharacterized protein</fullName>
    </submittedName>
</protein>
<dbReference type="InterPro" id="IPR027417">
    <property type="entry name" value="P-loop_NTPase"/>
</dbReference>
<evidence type="ECO:0000256" key="3">
    <source>
        <dbReference type="ARBA" id="ARBA00023134"/>
    </source>
</evidence>
<dbReference type="CDD" id="cd00154">
    <property type="entry name" value="Rab"/>
    <property type="match status" value="1"/>
</dbReference>